<protein>
    <submittedName>
        <fullName evidence="3">Acetyltransferase (GNAT) family protein</fullName>
    </submittedName>
</protein>
<gene>
    <name evidence="3" type="ORF">SAMN05445850_2719</name>
</gene>
<keyword evidence="4" id="KW-1185">Reference proteome</keyword>
<evidence type="ECO:0000259" key="2">
    <source>
        <dbReference type="PROSITE" id="PS51186"/>
    </source>
</evidence>
<dbReference type="Proteomes" id="UP000199365">
    <property type="component" value="Unassembled WGS sequence"/>
</dbReference>
<dbReference type="PROSITE" id="PS51186">
    <property type="entry name" value="GNAT"/>
    <property type="match status" value="1"/>
</dbReference>
<dbReference type="PANTHER" id="PTHR13947">
    <property type="entry name" value="GNAT FAMILY N-ACETYLTRANSFERASE"/>
    <property type="match status" value="1"/>
</dbReference>
<keyword evidence="1 3" id="KW-0808">Transferase</keyword>
<dbReference type="SUPFAM" id="SSF55729">
    <property type="entry name" value="Acyl-CoA N-acyltransferases (Nat)"/>
    <property type="match status" value="1"/>
</dbReference>
<dbReference type="AlphaFoldDB" id="A0A1H1G5D6"/>
<accession>A0A1H1G5D6</accession>
<dbReference type="InterPro" id="IPR016181">
    <property type="entry name" value="Acyl_CoA_acyltransferase"/>
</dbReference>
<dbReference type="RefSeq" id="WP_244145052.1">
    <property type="nucleotide sequence ID" value="NZ_FNKX01000001.1"/>
</dbReference>
<evidence type="ECO:0000313" key="4">
    <source>
        <dbReference type="Proteomes" id="UP000199365"/>
    </source>
</evidence>
<name>A0A1H1G5D6_9BURK</name>
<dbReference type="CDD" id="cd04301">
    <property type="entry name" value="NAT_SF"/>
    <property type="match status" value="1"/>
</dbReference>
<dbReference type="Pfam" id="PF00583">
    <property type="entry name" value="Acetyltransf_1"/>
    <property type="match status" value="1"/>
</dbReference>
<organism evidence="3 4">
    <name type="scientific">Paraburkholderia tuberum</name>
    <dbReference type="NCBI Taxonomy" id="157910"/>
    <lineage>
        <taxon>Bacteria</taxon>
        <taxon>Pseudomonadati</taxon>
        <taxon>Pseudomonadota</taxon>
        <taxon>Betaproteobacteria</taxon>
        <taxon>Burkholderiales</taxon>
        <taxon>Burkholderiaceae</taxon>
        <taxon>Paraburkholderia</taxon>
    </lineage>
</organism>
<reference evidence="4" key="1">
    <citation type="submission" date="2016-10" db="EMBL/GenBank/DDBJ databases">
        <authorList>
            <person name="Varghese N."/>
            <person name="Submissions S."/>
        </authorList>
    </citation>
    <scope>NUCLEOTIDE SEQUENCE [LARGE SCALE GENOMIC DNA]</scope>
    <source>
        <strain evidence="4">DUS833</strain>
    </source>
</reference>
<dbReference type="GO" id="GO:0008080">
    <property type="term" value="F:N-acetyltransferase activity"/>
    <property type="evidence" value="ECO:0007669"/>
    <property type="project" value="InterPro"/>
</dbReference>
<dbReference type="STRING" id="157910.SAMN05445850_2719"/>
<proteinExistence type="predicted"/>
<dbReference type="EMBL" id="FNKX01000001">
    <property type="protein sequence ID" value="SDR08289.1"/>
    <property type="molecule type" value="Genomic_DNA"/>
</dbReference>
<dbReference type="InterPro" id="IPR000182">
    <property type="entry name" value="GNAT_dom"/>
</dbReference>
<feature type="domain" description="N-acetyltransferase" evidence="2">
    <location>
        <begin position="1"/>
        <end position="164"/>
    </location>
</feature>
<evidence type="ECO:0000313" key="3">
    <source>
        <dbReference type="EMBL" id="SDR08289.1"/>
    </source>
</evidence>
<sequence>MNDRANPTRRASSQYEVLNAKRRASHPQSVPVRYGCRAFAPLGAQGLNCTCHVAVYEGHIVGTMTLYASDGEASCELYRHGDVASLRQFAVDPAWQGRGIGTLLIAFAERWAARRGYAQLALDTPRPATQQIAFHDAADVCGLSRIEAPDASATIAICCGKYCNGGSGRAILNAVPTQRGQFASGEA</sequence>
<evidence type="ECO:0000256" key="1">
    <source>
        <dbReference type="ARBA" id="ARBA00022679"/>
    </source>
</evidence>
<dbReference type="InterPro" id="IPR050769">
    <property type="entry name" value="NAT_camello-type"/>
</dbReference>
<dbReference type="Gene3D" id="3.40.630.30">
    <property type="match status" value="1"/>
</dbReference>
<dbReference type="PANTHER" id="PTHR13947:SF37">
    <property type="entry name" value="LD18367P"/>
    <property type="match status" value="1"/>
</dbReference>